<feature type="compositionally biased region" description="Polar residues" evidence="7">
    <location>
        <begin position="105"/>
        <end position="117"/>
    </location>
</feature>
<dbReference type="AlphaFoldDB" id="A0AAE0WED5"/>
<keyword evidence="5" id="KW-0391">Immunity</keyword>
<feature type="region of interest" description="Disordered" evidence="7">
    <location>
        <begin position="1"/>
        <end position="119"/>
    </location>
</feature>
<dbReference type="Pfam" id="PF16739">
    <property type="entry name" value="CARD_2"/>
    <property type="match status" value="2"/>
</dbReference>
<feature type="domain" description="Caspase recruitment" evidence="8">
    <location>
        <begin position="141"/>
        <end position="225"/>
    </location>
</feature>
<reference evidence="9" key="1">
    <citation type="journal article" date="2021" name="Genome Biol. Evol.">
        <title>A High-Quality Reference Genome for a Parasitic Bivalve with Doubly Uniparental Inheritance (Bivalvia: Unionida).</title>
        <authorList>
            <person name="Smith C.H."/>
        </authorList>
    </citation>
    <scope>NUCLEOTIDE SEQUENCE</scope>
    <source>
        <strain evidence="9">CHS0354</strain>
    </source>
</reference>
<reference evidence="9" key="3">
    <citation type="submission" date="2023-05" db="EMBL/GenBank/DDBJ databases">
        <authorList>
            <person name="Smith C.H."/>
        </authorList>
    </citation>
    <scope>NUCLEOTIDE SEQUENCE</scope>
    <source>
        <strain evidence="9">CHS0354</strain>
        <tissue evidence="9">Mantle</tissue>
    </source>
</reference>
<dbReference type="InterPro" id="IPR011029">
    <property type="entry name" value="DEATH-like_dom_sf"/>
</dbReference>
<feature type="compositionally biased region" description="Basic residues" evidence="7">
    <location>
        <begin position="362"/>
        <end position="379"/>
    </location>
</feature>
<evidence type="ECO:0000313" key="9">
    <source>
        <dbReference type="EMBL" id="KAK3611129.1"/>
    </source>
</evidence>
<sequence>MGAKISKSKETFTQGNADHKDDDTPVYSTIPSANGTATNSCIRRTGKAEDREDDTLGYSRLPSGRSTATNSYITPITDGVQDKRDSRRDTKKERASNERLFSGPRYNTKTGTFTGQRHNGRHRKRLDSVFCDKTAVSQDTEIESMVKKYWTKIVKDVVVGHILSLMKTFIDRDEIDEIAEKDGSAAAMEALLHKIQNCRKRGRWQRFVEALSANGYGYICDLLQGGSKKKGISVQQKLLRILTPGIINRINPVELARYLFSHSGINDYDLETIEQEERLKGKRSAAYKLLKVVPCRSANWVQLLCDAMKAEGHYDLAEQLLDHYVEVSSNTEGPHTSSNSEFENTSEPSTPDSGLQKDSRSQIHKRRPKRRSNRQHIKSSRVTSKNAEEGKLKDEIDSLRRKSFLIEEKEDILEELQRKEDELKKKYGERPDFGLDVSELRRKMIVLEGKELLMQELAKKENDFKSKFGKGIENTEDNTELVKRLTSLQTKILLTEQIENNGEKLSHLEAGKKQHRKEKKKKKKLRSSDKYGTSSSSIPDEVETNDLLSEIESMISTQVQRRFTNRFLEYDYHGMERDFKLPRPHYTSDYYSFSS</sequence>
<dbReference type="GO" id="GO:0005737">
    <property type="term" value="C:cytoplasm"/>
    <property type="evidence" value="ECO:0007669"/>
    <property type="project" value="UniProtKB-ARBA"/>
</dbReference>
<organism evidence="9 10">
    <name type="scientific">Potamilus streckersoni</name>
    <dbReference type="NCBI Taxonomy" id="2493646"/>
    <lineage>
        <taxon>Eukaryota</taxon>
        <taxon>Metazoa</taxon>
        <taxon>Spiralia</taxon>
        <taxon>Lophotrochozoa</taxon>
        <taxon>Mollusca</taxon>
        <taxon>Bivalvia</taxon>
        <taxon>Autobranchia</taxon>
        <taxon>Heteroconchia</taxon>
        <taxon>Palaeoheterodonta</taxon>
        <taxon>Unionida</taxon>
        <taxon>Unionoidea</taxon>
        <taxon>Unionidae</taxon>
        <taxon>Ambleminae</taxon>
        <taxon>Lampsilini</taxon>
        <taxon>Potamilus</taxon>
    </lineage>
</organism>
<gene>
    <name evidence="9" type="ORF">CHS0354_014876</name>
</gene>
<evidence type="ECO:0000256" key="3">
    <source>
        <dbReference type="ARBA" id="ARBA00022588"/>
    </source>
</evidence>
<dbReference type="EMBL" id="JAEAOA010000912">
    <property type="protein sequence ID" value="KAK3611129.1"/>
    <property type="molecule type" value="Genomic_DNA"/>
</dbReference>
<feature type="compositionally biased region" description="Polar residues" evidence="7">
    <location>
        <begin position="26"/>
        <end position="42"/>
    </location>
</feature>
<keyword evidence="4" id="KW-0832">Ubl conjugation</keyword>
<evidence type="ECO:0000313" key="10">
    <source>
        <dbReference type="Proteomes" id="UP001195483"/>
    </source>
</evidence>
<dbReference type="Gene3D" id="1.10.533.10">
    <property type="entry name" value="Death Domain, Fas"/>
    <property type="match status" value="2"/>
</dbReference>
<protein>
    <recommendedName>
        <fullName evidence="8">Caspase recruitment domain-containing protein</fullName>
    </recommendedName>
</protein>
<keyword evidence="1" id="KW-1017">Isopeptide bond</keyword>
<feature type="compositionally biased region" description="Basic and acidic residues" evidence="7">
    <location>
        <begin position="80"/>
        <end position="97"/>
    </location>
</feature>
<comment type="caution">
    <text evidence="9">The sequence shown here is derived from an EMBL/GenBank/DDBJ whole genome shotgun (WGS) entry which is preliminary data.</text>
</comment>
<feature type="compositionally biased region" description="Low complexity" evidence="7">
    <location>
        <begin position="336"/>
        <end position="351"/>
    </location>
</feature>
<accession>A0AAE0WED5</accession>
<dbReference type="Proteomes" id="UP001195483">
    <property type="component" value="Unassembled WGS sequence"/>
</dbReference>
<feature type="region of interest" description="Disordered" evidence="7">
    <location>
        <begin position="328"/>
        <end position="391"/>
    </location>
</feature>
<evidence type="ECO:0000256" key="1">
    <source>
        <dbReference type="ARBA" id="ARBA00022499"/>
    </source>
</evidence>
<name>A0AAE0WED5_9BIVA</name>
<evidence type="ECO:0000256" key="4">
    <source>
        <dbReference type="ARBA" id="ARBA00022843"/>
    </source>
</evidence>
<evidence type="ECO:0000259" key="8">
    <source>
        <dbReference type="Pfam" id="PF16739"/>
    </source>
</evidence>
<reference evidence="9" key="2">
    <citation type="journal article" date="2021" name="Genome Biol. Evol.">
        <title>Developing a high-quality reference genome for a parasitic bivalve with doubly uniparental inheritance (Bivalvia: Unionida).</title>
        <authorList>
            <person name="Smith C.H."/>
        </authorList>
    </citation>
    <scope>NUCLEOTIDE SEQUENCE</scope>
    <source>
        <strain evidence="9">CHS0354</strain>
        <tissue evidence="9">Mantle</tissue>
    </source>
</reference>
<evidence type="ECO:0000256" key="2">
    <source>
        <dbReference type="ARBA" id="ARBA00022553"/>
    </source>
</evidence>
<feature type="domain" description="Caspase recruitment" evidence="8">
    <location>
        <begin position="235"/>
        <end position="320"/>
    </location>
</feature>
<dbReference type="SUPFAM" id="SSF47986">
    <property type="entry name" value="DEATH domain"/>
    <property type="match status" value="2"/>
</dbReference>
<feature type="compositionally biased region" description="Basic residues" evidence="7">
    <location>
        <begin position="513"/>
        <end position="525"/>
    </location>
</feature>
<evidence type="ECO:0000256" key="5">
    <source>
        <dbReference type="ARBA" id="ARBA00022859"/>
    </source>
</evidence>
<keyword evidence="6" id="KW-0175">Coiled coil</keyword>
<feature type="coiled-coil region" evidence="6">
    <location>
        <begin position="399"/>
        <end position="429"/>
    </location>
</feature>
<dbReference type="GO" id="GO:0045087">
    <property type="term" value="P:innate immune response"/>
    <property type="evidence" value="ECO:0007669"/>
    <property type="project" value="UniProtKB-KW"/>
</dbReference>
<proteinExistence type="predicted"/>
<feature type="region of interest" description="Disordered" evidence="7">
    <location>
        <begin position="504"/>
        <end position="541"/>
    </location>
</feature>
<keyword evidence="10" id="KW-1185">Reference proteome</keyword>
<keyword evidence="2" id="KW-0597">Phosphoprotein</keyword>
<dbReference type="InterPro" id="IPR031964">
    <property type="entry name" value="CARD_dom"/>
</dbReference>
<evidence type="ECO:0000256" key="6">
    <source>
        <dbReference type="SAM" id="Coils"/>
    </source>
</evidence>
<evidence type="ECO:0000256" key="7">
    <source>
        <dbReference type="SAM" id="MobiDB-lite"/>
    </source>
</evidence>
<keyword evidence="3" id="KW-0399">Innate immunity</keyword>
<feature type="compositionally biased region" description="Polar residues" evidence="7">
    <location>
        <begin position="64"/>
        <end position="74"/>
    </location>
</feature>